<gene>
    <name evidence="2" type="ORF">KEU06_13505</name>
</gene>
<evidence type="ECO:0000313" key="3">
    <source>
        <dbReference type="Proteomes" id="UP000680348"/>
    </source>
</evidence>
<reference evidence="2" key="1">
    <citation type="submission" date="2021-04" db="EMBL/GenBank/DDBJ databases">
        <title>Pseudaminobacter soli sp. nov., isolated from paddy soil contaminated by heavy metals.</title>
        <authorList>
            <person name="Zhang K."/>
        </authorList>
    </citation>
    <scope>NUCLEOTIDE SEQUENCE</scope>
    <source>
        <strain evidence="2">19-2017</strain>
    </source>
</reference>
<comment type="caution">
    <text evidence="2">The sequence shown here is derived from an EMBL/GenBank/DDBJ whole genome shotgun (WGS) entry which is preliminary data.</text>
</comment>
<keyword evidence="3" id="KW-1185">Reference proteome</keyword>
<evidence type="ECO:0000256" key="1">
    <source>
        <dbReference type="SAM" id="SignalP"/>
    </source>
</evidence>
<name>A0A942I8R4_9HYPH</name>
<proteinExistence type="predicted"/>
<evidence type="ECO:0000313" key="2">
    <source>
        <dbReference type="EMBL" id="MBS3649625.1"/>
    </source>
</evidence>
<dbReference type="RefSeq" id="WP_188255176.1">
    <property type="nucleotide sequence ID" value="NZ_JABVCF010000006.1"/>
</dbReference>
<dbReference type="EMBL" id="JAGWCR010000006">
    <property type="protein sequence ID" value="MBS3649625.1"/>
    <property type="molecule type" value="Genomic_DNA"/>
</dbReference>
<accession>A0A942I8R4</accession>
<feature type="signal peptide" evidence="1">
    <location>
        <begin position="1"/>
        <end position="20"/>
    </location>
</feature>
<sequence length="185" mass="20277">MLSIAGLVALSALAVSVSHAVALTVCHGFSCTFKTRLEFGSADLKSIAAIMRIGASSAKAERRAISRAVQYYERKATRAIGVKDRPKGDLGGSHERGQMDCVDESTNTTSLLKLLETRGLLKHHTVERKTSRGFFADGRYPHFTAVVADRTGEKWVVDSWFEPAGGAPDIMPLTRWRTRGVWGER</sequence>
<keyword evidence="1" id="KW-0732">Signal</keyword>
<dbReference type="AlphaFoldDB" id="A0A942I8R4"/>
<organism evidence="2 3">
    <name type="scientific">Pseudaminobacter soli</name>
    <name type="common">ex Zhang et al. 2022</name>
    <dbReference type="NCBI Taxonomy" id="2831468"/>
    <lineage>
        <taxon>Bacteria</taxon>
        <taxon>Pseudomonadati</taxon>
        <taxon>Pseudomonadota</taxon>
        <taxon>Alphaproteobacteria</taxon>
        <taxon>Hyphomicrobiales</taxon>
        <taxon>Phyllobacteriaceae</taxon>
        <taxon>Pseudaminobacter</taxon>
    </lineage>
</organism>
<dbReference type="Proteomes" id="UP000680348">
    <property type="component" value="Unassembled WGS sequence"/>
</dbReference>
<feature type="chain" id="PRO_5037144092" evidence="1">
    <location>
        <begin position="21"/>
        <end position="185"/>
    </location>
</feature>
<protein>
    <submittedName>
        <fullName evidence="2">Uncharacterized protein</fullName>
    </submittedName>
</protein>